<gene>
    <name evidence="2" type="ORF">CPter291_5108</name>
    <name evidence="1" type="ORF">CPter91_5301</name>
</gene>
<dbReference type="EMBL" id="CP013234">
    <property type="protein sequence ID" value="AMP07587.1"/>
    <property type="molecule type" value="Genomic_DNA"/>
</dbReference>
<dbReference type="Proteomes" id="UP000074561">
    <property type="component" value="Chromosome"/>
</dbReference>
<evidence type="ECO:0000313" key="4">
    <source>
        <dbReference type="Proteomes" id="UP000074914"/>
    </source>
</evidence>
<dbReference type="STRING" id="279113.CPter91_5301"/>
<protein>
    <submittedName>
        <fullName evidence="1">Uncharacterized protein</fullName>
    </submittedName>
</protein>
<reference evidence="3 4" key="1">
    <citation type="submission" date="2015-11" db="EMBL/GenBank/DDBJ databases">
        <title>Exploring the genomic traits of fungus-feeding bacterial genus Collimonas.</title>
        <authorList>
            <person name="Song C."/>
            <person name="Schmidt R."/>
            <person name="de Jager V."/>
            <person name="Krzyzanowska D."/>
            <person name="Jongedijk E."/>
            <person name="Cankar K."/>
            <person name="Beekwilder J."/>
            <person name="van Veen A."/>
            <person name="de Boer W."/>
            <person name="van Veen J.A."/>
            <person name="Garbeva P."/>
        </authorList>
    </citation>
    <scope>NUCLEOTIDE SEQUENCE [LARGE SCALE GENOMIC DNA]</scope>
    <source>
        <strain evidence="2 4">Ter291</strain>
        <strain evidence="1 3">Ter91</strain>
    </source>
</reference>
<accession>A0A127R513</accession>
<sequence length="42" mass="5169">MWQGIQGRSLFLEQKTRHFIFPSNQYFLEKEFQETLILHNVN</sequence>
<dbReference type="Proteomes" id="UP000074914">
    <property type="component" value="Chromosome"/>
</dbReference>
<evidence type="ECO:0000313" key="1">
    <source>
        <dbReference type="EMBL" id="AMP07587.1"/>
    </source>
</evidence>
<dbReference type="KEGG" id="cpra:CPter91_5301"/>
<dbReference type="AlphaFoldDB" id="A0A127R513"/>
<dbReference type="PATRIC" id="fig|279113.10.peg.5079"/>
<name>A0A127R513_9BURK</name>
<organism evidence="1 3">
    <name type="scientific">Collimonas pratensis</name>
    <dbReference type="NCBI Taxonomy" id="279113"/>
    <lineage>
        <taxon>Bacteria</taxon>
        <taxon>Pseudomonadati</taxon>
        <taxon>Pseudomonadota</taxon>
        <taxon>Betaproteobacteria</taxon>
        <taxon>Burkholderiales</taxon>
        <taxon>Oxalobacteraceae</taxon>
        <taxon>Collimonas</taxon>
    </lineage>
</organism>
<keyword evidence="4" id="KW-1185">Reference proteome</keyword>
<dbReference type="EMBL" id="CP013236">
    <property type="protein sequence ID" value="AMP17321.1"/>
    <property type="molecule type" value="Genomic_DNA"/>
</dbReference>
<evidence type="ECO:0000313" key="3">
    <source>
        <dbReference type="Proteomes" id="UP000074561"/>
    </source>
</evidence>
<proteinExistence type="predicted"/>
<evidence type="ECO:0000313" key="2">
    <source>
        <dbReference type="EMBL" id="AMP17321.1"/>
    </source>
</evidence>